<protein>
    <recommendedName>
        <fullName evidence="2">Proliferating cell nuclear antigen PCNA C-terminal domain-containing protein</fullName>
    </recommendedName>
</protein>
<comment type="caution">
    <text evidence="3">The sequence shown here is derived from an EMBL/GenBank/DDBJ whole genome shotgun (WGS) entry which is preliminary data.</text>
</comment>
<dbReference type="InterPro" id="IPR022649">
    <property type="entry name" value="Pr_cel_nuc_antig_C"/>
</dbReference>
<feature type="domain" description="Proliferating cell nuclear antigen PCNA C-terminal" evidence="2">
    <location>
        <begin position="6"/>
        <end position="62"/>
    </location>
</feature>
<dbReference type="GO" id="GO:0006272">
    <property type="term" value="P:leading strand elongation"/>
    <property type="evidence" value="ECO:0007669"/>
    <property type="project" value="TreeGrafter"/>
</dbReference>
<feature type="compositionally biased region" description="Basic and acidic residues" evidence="1">
    <location>
        <begin position="81"/>
        <end position="106"/>
    </location>
</feature>
<feature type="region of interest" description="Disordered" evidence="1">
    <location>
        <begin position="69"/>
        <end position="127"/>
    </location>
</feature>
<evidence type="ECO:0000313" key="4">
    <source>
        <dbReference type="Proteomes" id="UP001054889"/>
    </source>
</evidence>
<keyword evidence="4" id="KW-1185">Reference proteome</keyword>
<feature type="compositionally biased region" description="Basic residues" evidence="1">
    <location>
        <begin position="107"/>
        <end position="119"/>
    </location>
</feature>
<sequence length="140" mass="15919">MDLKAMQAPVFSLTLDLKALYFIAKASALVDQVKICLSTLHPLMVECKTGNMSYMRCYLAPKIRTEIQKEEMSNEENEGSAEEKEGSIKEREKEEKDGRAKVGDPKRKQRSNRMKRRLKTTGASKKDVVGSCVKLSWKFV</sequence>
<evidence type="ECO:0000256" key="1">
    <source>
        <dbReference type="SAM" id="MobiDB-lite"/>
    </source>
</evidence>
<dbReference type="GO" id="GO:0006298">
    <property type="term" value="P:mismatch repair"/>
    <property type="evidence" value="ECO:0007669"/>
    <property type="project" value="TreeGrafter"/>
</dbReference>
<accession>A0AAV5BDC2</accession>
<dbReference type="GO" id="GO:0003677">
    <property type="term" value="F:DNA binding"/>
    <property type="evidence" value="ECO:0007669"/>
    <property type="project" value="InterPro"/>
</dbReference>
<proteinExistence type="predicted"/>
<gene>
    <name evidence="3" type="primary">ga00549</name>
    <name evidence="3" type="ORF">PR202_ga00549</name>
</gene>
<dbReference type="EMBL" id="BQKI01000001">
    <property type="protein sequence ID" value="GJM84839.1"/>
    <property type="molecule type" value="Genomic_DNA"/>
</dbReference>
<dbReference type="AlphaFoldDB" id="A0AAV5BDC2"/>
<dbReference type="SUPFAM" id="SSF55979">
    <property type="entry name" value="DNA clamp"/>
    <property type="match status" value="1"/>
</dbReference>
<dbReference type="InterPro" id="IPR046938">
    <property type="entry name" value="DNA_clamp_sf"/>
</dbReference>
<evidence type="ECO:0000313" key="3">
    <source>
        <dbReference type="EMBL" id="GJM84839.1"/>
    </source>
</evidence>
<reference evidence="3" key="1">
    <citation type="journal article" date="2018" name="DNA Res.">
        <title>Multiple hybrid de novo genome assembly of finger millet, an orphan allotetraploid crop.</title>
        <authorList>
            <person name="Hatakeyama M."/>
            <person name="Aluri S."/>
            <person name="Balachadran M.T."/>
            <person name="Sivarajan S.R."/>
            <person name="Patrignani A."/>
            <person name="Gruter S."/>
            <person name="Poveda L."/>
            <person name="Shimizu-Inatsugi R."/>
            <person name="Baeten J."/>
            <person name="Francoijs K.J."/>
            <person name="Nataraja K.N."/>
            <person name="Reddy Y.A.N."/>
            <person name="Phadnis S."/>
            <person name="Ravikumar R.L."/>
            <person name="Schlapbach R."/>
            <person name="Sreeman S.M."/>
            <person name="Shimizu K.K."/>
        </authorList>
    </citation>
    <scope>NUCLEOTIDE SEQUENCE</scope>
</reference>
<dbReference type="InterPro" id="IPR000730">
    <property type="entry name" value="Pr_cel_nuc_antig"/>
</dbReference>
<dbReference type="GO" id="GO:0006275">
    <property type="term" value="P:regulation of DNA replication"/>
    <property type="evidence" value="ECO:0007669"/>
    <property type="project" value="InterPro"/>
</dbReference>
<name>A0AAV5BDC2_ELECO</name>
<dbReference type="GO" id="GO:0043626">
    <property type="term" value="C:PCNA complex"/>
    <property type="evidence" value="ECO:0007669"/>
    <property type="project" value="TreeGrafter"/>
</dbReference>
<dbReference type="GO" id="GO:0030337">
    <property type="term" value="F:DNA polymerase processivity factor activity"/>
    <property type="evidence" value="ECO:0007669"/>
    <property type="project" value="InterPro"/>
</dbReference>
<dbReference type="PANTHER" id="PTHR11352">
    <property type="entry name" value="PROLIFERATING CELL NUCLEAR ANTIGEN"/>
    <property type="match status" value="1"/>
</dbReference>
<dbReference type="Pfam" id="PF02747">
    <property type="entry name" value="PCNA_C"/>
    <property type="match status" value="1"/>
</dbReference>
<dbReference type="Gene3D" id="3.70.10.10">
    <property type="match status" value="1"/>
</dbReference>
<dbReference type="PANTHER" id="PTHR11352:SF0">
    <property type="entry name" value="PROLIFERATING CELL NUCLEAR ANTIGEN"/>
    <property type="match status" value="1"/>
</dbReference>
<organism evidence="3 4">
    <name type="scientific">Eleusine coracana subsp. coracana</name>
    <dbReference type="NCBI Taxonomy" id="191504"/>
    <lineage>
        <taxon>Eukaryota</taxon>
        <taxon>Viridiplantae</taxon>
        <taxon>Streptophyta</taxon>
        <taxon>Embryophyta</taxon>
        <taxon>Tracheophyta</taxon>
        <taxon>Spermatophyta</taxon>
        <taxon>Magnoliopsida</taxon>
        <taxon>Liliopsida</taxon>
        <taxon>Poales</taxon>
        <taxon>Poaceae</taxon>
        <taxon>PACMAD clade</taxon>
        <taxon>Chloridoideae</taxon>
        <taxon>Cynodonteae</taxon>
        <taxon>Eleusininae</taxon>
        <taxon>Eleusine</taxon>
    </lineage>
</organism>
<evidence type="ECO:0000259" key="2">
    <source>
        <dbReference type="Pfam" id="PF02747"/>
    </source>
</evidence>
<dbReference type="Proteomes" id="UP001054889">
    <property type="component" value="Unassembled WGS sequence"/>
</dbReference>
<dbReference type="GO" id="GO:0019985">
    <property type="term" value="P:translesion synthesis"/>
    <property type="evidence" value="ECO:0007669"/>
    <property type="project" value="TreeGrafter"/>
</dbReference>
<reference evidence="3" key="2">
    <citation type="submission" date="2021-12" db="EMBL/GenBank/DDBJ databases">
        <title>Resequencing data analysis of finger millet.</title>
        <authorList>
            <person name="Hatakeyama M."/>
            <person name="Aluri S."/>
            <person name="Balachadran M.T."/>
            <person name="Sivarajan S.R."/>
            <person name="Poveda L."/>
            <person name="Shimizu-Inatsugi R."/>
            <person name="Schlapbach R."/>
            <person name="Sreeman S.M."/>
            <person name="Shimizu K.K."/>
        </authorList>
    </citation>
    <scope>NUCLEOTIDE SEQUENCE</scope>
</reference>